<dbReference type="Pfam" id="PF03453">
    <property type="entry name" value="MoeA_N"/>
    <property type="match status" value="1"/>
</dbReference>
<dbReference type="InterPro" id="IPR001453">
    <property type="entry name" value="MoaB/Mog_dom"/>
</dbReference>
<dbReference type="GO" id="GO:0061599">
    <property type="term" value="F:molybdopterin molybdotransferase activity"/>
    <property type="evidence" value="ECO:0007669"/>
    <property type="project" value="UniProtKB-UniRule"/>
</dbReference>
<dbReference type="GO" id="GO:0005737">
    <property type="term" value="C:cytoplasm"/>
    <property type="evidence" value="ECO:0007669"/>
    <property type="project" value="TreeGrafter"/>
</dbReference>
<comment type="function">
    <text evidence="3">May be involved in the biosynthesis of molybdopterin.</text>
</comment>
<evidence type="ECO:0000256" key="4">
    <source>
        <dbReference type="ARBA" id="ARBA00005046"/>
    </source>
</evidence>
<evidence type="ECO:0000256" key="2">
    <source>
        <dbReference type="ARBA" id="ARBA00002901"/>
    </source>
</evidence>
<organism evidence="16 17">
    <name type="scientific">Symbiobacterium thermophilum</name>
    <dbReference type="NCBI Taxonomy" id="2734"/>
    <lineage>
        <taxon>Bacteria</taxon>
        <taxon>Bacillati</taxon>
        <taxon>Bacillota</taxon>
        <taxon>Clostridia</taxon>
        <taxon>Eubacteriales</taxon>
        <taxon>Symbiobacteriaceae</taxon>
        <taxon>Symbiobacterium</taxon>
    </lineage>
</organism>
<dbReference type="GO" id="GO:0046872">
    <property type="term" value="F:metal ion binding"/>
    <property type="evidence" value="ECO:0007669"/>
    <property type="project" value="UniProtKB-UniRule"/>
</dbReference>
<dbReference type="UniPathway" id="UPA00344"/>
<evidence type="ECO:0000256" key="3">
    <source>
        <dbReference type="ARBA" id="ARBA00003487"/>
    </source>
</evidence>
<proteinExistence type="inferred from homology"/>
<feature type="non-terminal residue" evidence="16">
    <location>
        <position position="295"/>
    </location>
</feature>
<keyword evidence="12 14" id="KW-0501">Molybdenum cofactor biosynthesis</keyword>
<dbReference type="EMBL" id="LWLV01001525">
    <property type="protein sequence ID" value="OTA40563.1"/>
    <property type="molecule type" value="Genomic_DNA"/>
</dbReference>
<keyword evidence="9 14" id="KW-0808">Transferase</keyword>
<evidence type="ECO:0000313" key="16">
    <source>
        <dbReference type="EMBL" id="OTA40563.1"/>
    </source>
</evidence>
<dbReference type="SUPFAM" id="SSF53218">
    <property type="entry name" value="Molybdenum cofactor biosynthesis proteins"/>
    <property type="match status" value="1"/>
</dbReference>
<dbReference type="Gene3D" id="3.90.105.10">
    <property type="entry name" value="Molybdopterin biosynthesis moea protein, domain 2"/>
    <property type="match status" value="1"/>
</dbReference>
<comment type="similarity">
    <text evidence="5 14">Belongs to the MoeA family.</text>
</comment>
<dbReference type="InterPro" id="IPR036425">
    <property type="entry name" value="MoaB/Mog-like_dom_sf"/>
</dbReference>
<comment type="caution">
    <text evidence="16">The sequence shown here is derived from an EMBL/GenBank/DDBJ whole genome shotgun (WGS) entry which is preliminary data.</text>
</comment>
<comment type="catalytic activity">
    <reaction evidence="13">
        <text>adenylyl-molybdopterin + molybdate = Mo-molybdopterin + AMP + H(+)</text>
        <dbReference type="Rhea" id="RHEA:35047"/>
        <dbReference type="ChEBI" id="CHEBI:15378"/>
        <dbReference type="ChEBI" id="CHEBI:36264"/>
        <dbReference type="ChEBI" id="CHEBI:62727"/>
        <dbReference type="ChEBI" id="CHEBI:71302"/>
        <dbReference type="ChEBI" id="CHEBI:456215"/>
        <dbReference type="EC" id="2.10.1.1"/>
    </reaction>
</comment>
<comment type="pathway">
    <text evidence="4 14">Cofactor biosynthesis; molybdopterin biosynthesis.</text>
</comment>
<dbReference type="InterPro" id="IPR036135">
    <property type="entry name" value="MoeA_linker/N_sf"/>
</dbReference>
<dbReference type="InterPro" id="IPR036688">
    <property type="entry name" value="MoeA_C_domain_IV_sf"/>
</dbReference>
<dbReference type="Gene3D" id="3.40.980.10">
    <property type="entry name" value="MoaB/Mog-like domain"/>
    <property type="match status" value="1"/>
</dbReference>
<evidence type="ECO:0000259" key="15">
    <source>
        <dbReference type="SMART" id="SM00852"/>
    </source>
</evidence>
<dbReference type="SUPFAM" id="SSF63882">
    <property type="entry name" value="MoeA N-terminal region -like"/>
    <property type="match status" value="1"/>
</dbReference>
<feature type="domain" description="MoaB/Mog" evidence="15">
    <location>
        <begin position="126"/>
        <end position="264"/>
    </location>
</feature>
<name>A0A1Y2T5N5_SYMTR</name>
<evidence type="ECO:0000256" key="11">
    <source>
        <dbReference type="ARBA" id="ARBA00022842"/>
    </source>
</evidence>
<dbReference type="PANTHER" id="PTHR10192:SF5">
    <property type="entry name" value="GEPHYRIN"/>
    <property type="match status" value="1"/>
</dbReference>
<dbReference type="Gene3D" id="2.40.340.10">
    <property type="entry name" value="MoeA, C-terminal, domain IV"/>
    <property type="match status" value="1"/>
</dbReference>
<protein>
    <recommendedName>
        <fullName evidence="7 14">Molybdopterin molybdenumtransferase</fullName>
        <ecNumber evidence="6 14">2.10.1.1</ecNumber>
    </recommendedName>
</protein>
<evidence type="ECO:0000256" key="10">
    <source>
        <dbReference type="ARBA" id="ARBA00022723"/>
    </source>
</evidence>
<evidence type="ECO:0000256" key="1">
    <source>
        <dbReference type="ARBA" id="ARBA00001946"/>
    </source>
</evidence>
<feature type="non-terminal residue" evidence="16">
    <location>
        <position position="1"/>
    </location>
</feature>
<dbReference type="InterPro" id="IPR005110">
    <property type="entry name" value="MoeA_linker/N"/>
</dbReference>
<reference evidence="17" key="1">
    <citation type="submission" date="2016-04" db="EMBL/GenBank/DDBJ databases">
        <authorList>
            <person name="Antunes L.P."/>
            <person name="Martins L.F."/>
            <person name="Pereira R.V."/>
            <person name="Thomas A.M."/>
            <person name="Barbosa D."/>
            <person name="Nascimento L."/>
            <person name="Silva G.M."/>
            <person name="Condomitti G.W."/>
            <person name="Digiampietri L.A."/>
            <person name="Lombardi K.C."/>
            <person name="Ramos P.L."/>
            <person name="Quaggio R.B."/>
            <person name="Oliveira J.C."/>
            <person name="Pascon R.C."/>
            <person name="Cruz J.B."/>
            <person name="Silva A.M."/>
            <person name="Setubal J.C."/>
        </authorList>
    </citation>
    <scope>NUCLEOTIDE SEQUENCE [LARGE SCALE GENOMIC DNA]</scope>
</reference>
<accession>A0A1Y2T5N5</accession>
<evidence type="ECO:0000313" key="17">
    <source>
        <dbReference type="Proteomes" id="UP000194267"/>
    </source>
</evidence>
<dbReference type="PROSITE" id="PS01079">
    <property type="entry name" value="MOCF_BIOSYNTHESIS_2"/>
    <property type="match status" value="1"/>
</dbReference>
<dbReference type="Pfam" id="PF00994">
    <property type="entry name" value="MoCF_biosynth"/>
    <property type="match status" value="1"/>
</dbReference>
<evidence type="ECO:0000256" key="8">
    <source>
        <dbReference type="ARBA" id="ARBA00022505"/>
    </source>
</evidence>
<dbReference type="CDD" id="cd00887">
    <property type="entry name" value="MoeA"/>
    <property type="match status" value="1"/>
</dbReference>
<evidence type="ECO:0000256" key="9">
    <source>
        <dbReference type="ARBA" id="ARBA00022679"/>
    </source>
</evidence>
<evidence type="ECO:0000256" key="7">
    <source>
        <dbReference type="ARBA" id="ARBA00021108"/>
    </source>
</evidence>
<evidence type="ECO:0000256" key="5">
    <source>
        <dbReference type="ARBA" id="ARBA00010763"/>
    </source>
</evidence>
<comment type="cofactor">
    <cofactor evidence="1 14">
        <name>Mg(2+)</name>
        <dbReference type="ChEBI" id="CHEBI:18420"/>
    </cofactor>
</comment>
<dbReference type="SMART" id="SM00852">
    <property type="entry name" value="MoCF_biosynth"/>
    <property type="match status" value="1"/>
</dbReference>
<keyword evidence="8 14" id="KW-0500">Molybdenum</keyword>
<evidence type="ECO:0000256" key="13">
    <source>
        <dbReference type="ARBA" id="ARBA00047317"/>
    </source>
</evidence>
<dbReference type="NCBIfam" id="TIGR00177">
    <property type="entry name" value="molyb_syn"/>
    <property type="match status" value="1"/>
</dbReference>
<dbReference type="EC" id="2.10.1.1" evidence="6 14"/>
<dbReference type="InterPro" id="IPR008284">
    <property type="entry name" value="MoCF_biosynth_CS"/>
</dbReference>
<comment type="function">
    <text evidence="2 14">Catalyzes the insertion of molybdate into adenylated molybdopterin with the concomitant release of AMP.</text>
</comment>
<evidence type="ECO:0000256" key="12">
    <source>
        <dbReference type="ARBA" id="ARBA00023150"/>
    </source>
</evidence>
<dbReference type="Gene3D" id="2.170.190.11">
    <property type="entry name" value="Molybdopterin biosynthesis moea protein, domain 3"/>
    <property type="match status" value="1"/>
</dbReference>
<dbReference type="PANTHER" id="PTHR10192">
    <property type="entry name" value="MOLYBDOPTERIN BIOSYNTHESIS PROTEIN"/>
    <property type="match status" value="1"/>
</dbReference>
<keyword evidence="11 14" id="KW-0460">Magnesium</keyword>
<dbReference type="Proteomes" id="UP000194267">
    <property type="component" value="Unassembled WGS sequence"/>
</dbReference>
<sequence>AVLSADTFGASEGLPAYLTVTAEIPMGQVSAVPLHPGEAQKIATGGALPEGADAVVMVEHTEQSAPDEIAVLRPVSPGENVMQRGEDCRAGEPLLPAGRMIRAQEAALLAHAGVREVDVVRRPRVAIISTGDELVPPEEAPGPGQIRESNGQALRALVLRDGGEPHYLGLARDDEQQILSLLRQGMEYDLILISGGSSVGARDLTSRLIDRLGRPGVLVHGVQLKPGKPTILAVCDSVPVVGLPGHPVSAQVVYGLFVAPLLRQMQGLSPEPEFRPTVRARLTKNVASAAGRTDV</sequence>
<keyword evidence="10 14" id="KW-0479">Metal-binding</keyword>
<dbReference type="FunFam" id="3.40.980.10:FF:000004">
    <property type="entry name" value="Molybdopterin molybdenumtransferase"/>
    <property type="match status" value="1"/>
</dbReference>
<dbReference type="InterPro" id="IPR038987">
    <property type="entry name" value="MoeA-like"/>
</dbReference>
<gene>
    <name evidence="16" type="ORF">A6D92_15800</name>
</gene>
<dbReference type="AlphaFoldDB" id="A0A1Y2T5N5"/>
<evidence type="ECO:0000256" key="6">
    <source>
        <dbReference type="ARBA" id="ARBA00013269"/>
    </source>
</evidence>
<dbReference type="GO" id="GO:0006777">
    <property type="term" value="P:Mo-molybdopterin cofactor biosynthetic process"/>
    <property type="evidence" value="ECO:0007669"/>
    <property type="project" value="UniProtKB-UniRule"/>
</dbReference>
<evidence type="ECO:0000256" key="14">
    <source>
        <dbReference type="RuleBase" id="RU365090"/>
    </source>
</evidence>